<keyword evidence="5" id="KW-1185">Reference proteome</keyword>
<organism evidence="2 4">
    <name type="scientific">Bacillus clarus</name>
    <dbReference type="NCBI Taxonomy" id="2338372"/>
    <lineage>
        <taxon>Bacteria</taxon>
        <taxon>Bacillati</taxon>
        <taxon>Bacillota</taxon>
        <taxon>Bacilli</taxon>
        <taxon>Bacillales</taxon>
        <taxon>Bacillaceae</taxon>
        <taxon>Bacillus</taxon>
        <taxon>Bacillus cereus group</taxon>
    </lineage>
</organism>
<name>A0A090YZF8_9BACI</name>
<comment type="caution">
    <text evidence="2">The sequence shown here is derived from an EMBL/GenBank/DDBJ whole genome shotgun (WGS) entry which is preliminary data.</text>
</comment>
<reference evidence="2 4" key="1">
    <citation type="submission" date="2014-04" db="EMBL/GenBank/DDBJ databases">
        <authorList>
            <person name="Bishop-Lilly K.A."/>
            <person name="Broomall S.M."/>
            <person name="Chain P.S."/>
            <person name="Chertkov O."/>
            <person name="Coyne S.R."/>
            <person name="Daligault H.E."/>
            <person name="Davenport K.W."/>
            <person name="Erkkila T."/>
            <person name="Frey K.G."/>
            <person name="Gibbons H.S."/>
            <person name="Gu W."/>
            <person name="Jaissle J."/>
            <person name="Johnson S.L."/>
            <person name="Koroleva G.I."/>
            <person name="Ladner J.T."/>
            <person name="Lo C.-C."/>
            <person name="Minogue T.D."/>
            <person name="Munk C."/>
            <person name="Palacios G.F."/>
            <person name="Redden C.L."/>
            <person name="Rosenzweig C.N."/>
            <person name="Scholz M.B."/>
            <person name="Teshima H."/>
            <person name="Xu Y."/>
        </authorList>
    </citation>
    <scope>NUCLEOTIDE SEQUENCE [LARGE SCALE GENOMIC DNA]</scope>
    <source>
        <strain evidence="2 4">BHP</strain>
    </source>
</reference>
<reference evidence="3 5" key="2">
    <citation type="submission" date="2018-08" db="EMBL/GenBank/DDBJ databases">
        <title>Bacillus clarus sp. nov. strain PS00077A.</title>
        <authorList>
            <person name="Mendez Acevedo M."/>
            <person name="Carroll L."/>
            <person name="Mukherjee M."/>
            <person name="Wiedmann M."/>
            <person name="Kovac J."/>
        </authorList>
    </citation>
    <scope>NUCLEOTIDE SEQUENCE [LARGE SCALE GENOMIC DNA]</scope>
    <source>
        <strain evidence="3 5">PS00077A</strain>
    </source>
</reference>
<accession>A0A090YZF8</accession>
<protein>
    <submittedName>
        <fullName evidence="2">Putative membrane protein</fullName>
    </submittedName>
</protein>
<dbReference type="Proteomes" id="UP000029389">
    <property type="component" value="Unassembled WGS sequence"/>
</dbReference>
<evidence type="ECO:0000313" key="5">
    <source>
        <dbReference type="Proteomes" id="UP000264294"/>
    </source>
</evidence>
<dbReference type="PATRIC" id="fig|1405.8.peg.4660"/>
<proteinExistence type="predicted"/>
<keyword evidence="1" id="KW-0472">Membrane</keyword>
<evidence type="ECO:0000256" key="1">
    <source>
        <dbReference type="SAM" id="Phobius"/>
    </source>
</evidence>
<keyword evidence="1" id="KW-0812">Transmembrane</keyword>
<feature type="transmembrane region" description="Helical" evidence="1">
    <location>
        <begin position="7"/>
        <end position="25"/>
    </location>
</feature>
<sequence>MFKQGRILMYIFTAVLFFSSFFFPQPMGKEFLTAIAALIIGGIGIGISYLLEILSNKSKNISKKNGE</sequence>
<dbReference type="EMBL" id="JMQC01000008">
    <property type="protein sequence ID" value="KFN03488.1"/>
    <property type="molecule type" value="Genomic_DNA"/>
</dbReference>
<dbReference type="Proteomes" id="UP000264294">
    <property type="component" value="Unassembled WGS sequence"/>
</dbReference>
<dbReference type="RefSeq" id="WP_042983394.1">
    <property type="nucleotide sequence ID" value="NZ_JMQC01000008.1"/>
</dbReference>
<evidence type="ECO:0000313" key="3">
    <source>
        <dbReference type="EMBL" id="RFT65682.1"/>
    </source>
</evidence>
<evidence type="ECO:0000313" key="4">
    <source>
        <dbReference type="Proteomes" id="UP000029389"/>
    </source>
</evidence>
<feature type="transmembrane region" description="Helical" evidence="1">
    <location>
        <begin position="31"/>
        <end position="54"/>
    </location>
</feature>
<gene>
    <name evidence="3" type="ORF">D0U04_18195</name>
    <name evidence="2" type="ORF">DJ93_4527</name>
</gene>
<keyword evidence="1" id="KW-1133">Transmembrane helix</keyword>
<dbReference type="EMBL" id="QVOD01000023">
    <property type="protein sequence ID" value="RFT65682.1"/>
    <property type="molecule type" value="Genomic_DNA"/>
</dbReference>
<dbReference type="AlphaFoldDB" id="A0A090YZF8"/>
<evidence type="ECO:0000313" key="2">
    <source>
        <dbReference type="EMBL" id="KFN03488.1"/>
    </source>
</evidence>